<dbReference type="InterPro" id="IPR006685">
    <property type="entry name" value="MscS_channel_2nd"/>
</dbReference>
<evidence type="ECO:0000259" key="11">
    <source>
        <dbReference type="Pfam" id="PF21082"/>
    </source>
</evidence>
<dbReference type="InterPro" id="IPR011014">
    <property type="entry name" value="MscS_channel_TM-2"/>
</dbReference>
<evidence type="ECO:0000259" key="13">
    <source>
        <dbReference type="Pfam" id="PF25392"/>
    </source>
</evidence>
<keyword evidence="5 8" id="KW-1133">Transmembrane helix</keyword>
<dbReference type="Proteomes" id="UP000787635">
    <property type="component" value="Unassembled WGS sequence"/>
</dbReference>
<keyword evidence="4 8" id="KW-0812">Transmembrane</keyword>
<feature type="domain" description="Mechanosensitive ion channel transmembrane helices 2/3" evidence="12">
    <location>
        <begin position="548"/>
        <end position="588"/>
    </location>
</feature>
<evidence type="ECO:0000256" key="4">
    <source>
        <dbReference type="ARBA" id="ARBA00022692"/>
    </source>
</evidence>
<dbReference type="Pfam" id="PF00924">
    <property type="entry name" value="MS_channel_2nd"/>
    <property type="match status" value="1"/>
</dbReference>
<evidence type="ECO:0000259" key="12">
    <source>
        <dbReference type="Pfam" id="PF21088"/>
    </source>
</evidence>
<comment type="caution">
    <text evidence="14">The sequence shown here is derived from an EMBL/GenBank/DDBJ whole genome shotgun (WGS) entry which is preliminary data.</text>
</comment>
<feature type="transmembrane region" description="Helical" evidence="8">
    <location>
        <begin position="322"/>
        <end position="340"/>
    </location>
</feature>
<evidence type="ECO:0000256" key="5">
    <source>
        <dbReference type="ARBA" id="ARBA00022989"/>
    </source>
</evidence>
<evidence type="ECO:0000256" key="6">
    <source>
        <dbReference type="ARBA" id="ARBA00023136"/>
    </source>
</evidence>
<proteinExistence type="inferred from homology"/>
<dbReference type="PANTHER" id="PTHR30460:SF0">
    <property type="entry name" value="MODERATE CONDUCTANCE MECHANOSENSITIVE CHANNEL YBIO"/>
    <property type="match status" value="1"/>
</dbReference>
<feature type="transmembrane region" description="Helical" evidence="8">
    <location>
        <begin position="254"/>
        <end position="275"/>
    </location>
</feature>
<dbReference type="SUPFAM" id="SSF50182">
    <property type="entry name" value="Sm-like ribonucleoproteins"/>
    <property type="match status" value="1"/>
</dbReference>
<name>A0ABX1EE10_9PROT</name>
<keyword evidence="15" id="KW-1185">Reference proteome</keyword>
<dbReference type="Pfam" id="PF21082">
    <property type="entry name" value="MS_channel_3rd"/>
    <property type="match status" value="1"/>
</dbReference>
<sequence>MRAFLRLLPLLGLLLAAPALGQSPATTPAQASPGPAAAADLERLLATLRDDAARAALLRNLEALVAAQRGTAPPTGPAAGAPAATAPTAAAATPAAPAPAAEPALLAPNTLGAQLLMGASQRLQGISESLVAAAEAATDLPSLARWASDFARDPVTQTRVVDAAWKLALLFSAGLLAEMLARRLLRRFSDRLDRMAPQDGDAWTRMRRVPLVVGRFLLDLVPLAAFAVISYGMIGAVRPLPTTELVLLTANNAYIALRVVMAISRMVFSPASAHLRLVPCLDETAAYVTIWVRRIAAVGILGYAVAEAGLLFGLPWAAYDAILRFSALVVSLLLIIVILQNRQAMADLLRAPDLKAGEQPDRMRRTLRSLRNRIADLWHLLAILWLMALWGVWALEVRDGFERLMRVSLATLLILGLAKLVDELLRRAISGGFRIGPDMARRYPGLEARANRYLPVLKGIVSALVMVIALLFLLETWGMEAFAWFRRGQLGAMLLSSLVSVGLTLVVALTVWEVANAAIARYLARLSRDAQAARSARVRTLLPMLRTILSGAIIVFVALNVLTEIGVNVAPLIAGAGVIGLAIGFGSQTLVRDVITGIFLLFEDAVAVGDVVAVGGLSGVVEQLSIRSIRLRALDGSIHIVPFSAVTTVTNMTRDFSMAVLDVSVAYGEDTDRVVGVMKEVAAEIRSDPKFAPLVRDELEVMGVERLADSGVVIRARIKGEPMARWSLSREFNRRIKQRFDKLGIEIPYPHQKLVFERTEGRGGAEDFPPLAEGAKPGT</sequence>
<feature type="transmembrane region" description="Helical" evidence="8">
    <location>
        <begin position="456"/>
        <end position="474"/>
    </location>
</feature>
<dbReference type="Gene3D" id="1.10.287.1260">
    <property type="match status" value="1"/>
</dbReference>
<comment type="similarity">
    <text evidence="2">Belongs to the MscS (TC 1.A.23) family.</text>
</comment>
<dbReference type="InterPro" id="IPR045276">
    <property type="entry name" value="YbiO_bact"/>
</dbReference>
<feature type="transmembrane region" description="Helical" evidence="8">
    <location>
        <begin position="163"/>
        <end position="185"/>
    </location>
</feature>
<dbReference type="EMBL" id="JAAVNE010000038">
    <property type="protein sequence ID" value="NKC33130.1"/>
    <property type="molecule type" value="Genomic_DNA"/>
</dbReference>
<feature type="region of interest" description="Disordered" evidence="7">
    <location>
        <begin position="759"/>
        <end position="779"/>
    </location>
</feature>
<evidence type="ECO:0000256" key="2">
    <source>
        <dbReference type="ARBA" id="ARBA00008017"/>
    </source>
</evidence>
<dbReference type="Gene3D" id="3.30.70.100">
    <property type="match status" value="1"/>
</dbReference>
<feature type="transmembrane region" description="Helical" evidence="8">
    <location>
        <begin position="565"/>
        <end position="586"/>
    </location>
</feature>
<comment type="subcellular location">
    <subcellularLocation>
        <location evidence="1">Cell membrane</location>
        <topology evidence="1">Multi-pass membrane protein</topology>
    </subcellularLocation>
</comment>
<feature type="chain" id="PRO_5047229597" evidence="9">
    <location>
        <begin position="22"/>
        <end position="779"/>
    </location>
</feature>
<feature type="transmembrane region" description="Helical" evidence="8">
    <location>
        <begin position="598"/>
        <end position="621"/>
    </location>
</feature>
<dbReference type="Pfam" id="PF25392">
    <property type="entry name" value="MS_channel_TM1"/>
    <property type="match status" value="1"/>
</dbReference>
<feature type="signal peptide" evidence="9">
    <location>
        <begin position="1"/>
        <end position="21"/>
    </location>
</feature>
<reference evidence="14 15" key="1">
    <citation type="submission" date="2020-03" db="EMBL/GenBank/DDBJ databases">
        <title>Roseomonas selenitidurans sp. nov. isolated from urban soil.</title>
        <authorList>
            <person name="Liu H."/>
        </authorList>
    </citation>
    <scope>NUCLEOTIDE SEQUENCE [LARGE SCALE GENOMIC DNA]</scope>
    <source>
        <strain evidence="14 15">BU-1</strain>
    </source>
</reference>
<dbReference type="InterPro" id="IPR011066">
    <property type="entry name" value="MscS_channel_C_sf"/>
</dbReference>
<protein>
    <submittedName>
        <fullName evidence="14">Mechanosensitive ion channel</fullName>
    </submittedName>
</protein>
<dbReference type="InterPro" id="IPR049142">
    <property type="entry name" value="MS_channel_1st"/>
</dbReference>
<evidence type="ECO:0000256" key="1">
    <source>
        <dbReference type="ARBA" id="ARBA00004651"/>
    </source>
</evidence>
<feature type="domain" description="Mechanosensitive ion channel MscS" evidence="10">
    <location>
        <begin position="589"/>
        <end position="654"/>
    </location>
</feature>
<dbReference type="InterPro" id="IPR057485">
    <property type="entry name" value="YbiO-like_TM1"/>
</dbReference>
<dbReference type="InterPro" id="IPR010920">
    <property type="entry name" value="LSM_dom_sf"/>
</dbReference>
<dbReference type="SUPFAM" id="SSF82689">
    <property type="entry name" value="Mechanosensitive channel protein MscS (YggB), C-terminal domain"/>
    <property type="match status" value="1"/>
</dbReference>
<dbReference type="RefSeq" id="WP_168033864.1">
    <property type="nucleotide sequence ID" value="NZ_JAAVNE010000038.1"/>
</dbReference>
<dbReference type="Pfam" id="PF21088">
    <property type="entry name" value="MS_channel_1st"/>
    <property type="match status" value="1"/>
</dbReference>
<feature type="region of interest" description="Disordered" evidence="7">
    <location>
        <begin position="72"/>
        <end position="95"/>
    </location>
</feature>
<gene>
    <name evidence="14" type="ORF">HEQ75_19870</name>
</gene>
<feature type="transmembrane region" description="Helical" evidence="8">
    <location>
        <begin position="407"/>
        <end position="425"/>
    </location>
</feature>
<feature type="transmembrane region" description="Helical" evidence="8">
    <location>
        <begin position="540"/>
        <end position="559"/>
    </location>
</feature>
<keyword evidence="3" id="KW-1003">Cell membrane</keyword>
<feature type="transmembrane region" description="Helical" evidence="8">
    <location>
        <begin position="494"/>
        <end position="519"/>
    </location>
</feature>
<keyword evidence="9" id="KW-0732">Signal</keyword>
<keyword evidence="6 8" id="KW-0472">Membrane</keyword>
<accession>A0ABX1EE10</accession>
<feature type="transmembrane region" description="Helical" evidence="8">
    <location>
        <begin position="295"/>
        <end position="316"/>
    </location>
</feature>
<organism evidence="14 15">
    <name type="scientific">Falsiroseomonas selenitidurans</name>
    <dbReference type="NCBI Taxonomy" id="2716335"/>
    <lineage>
        <taxon>Bacteria</taxon>
        <taxon>Pseudomonadati</taxon>
        <taxon>Pseudomonadota</taxon>
        <taxon>Alphaproteobacteria</taxon>
        <taxon>Acetobacterales</taxon>
        <taxon>Roseomonadaceae</taxon>
        <taxon>Falsiroseomonas</taxon>
    </lineage>
</organism>
<feature type="transmembrane region" description="Helical" evidence="8">
    <location>
        <begin position="216"/>
        <end position="234"/>
    </location>
</feature>
<evidence type="ECO:0000256" key="8">
    <source>
        <dbReference type="SAM" id="Phobius"/>
    </source>
</evidence>
<evidence type="ECO:0000256" key="3">
    <source>
        <dbReference type="ARBA" id="ARBA00022475"/>
    </source>
</evidence>
<dbReference type="Gene3D" id="2.30.30.60">
    <property type="match status" value="1"/>
</dbReference>
<dbReference type="PANTHER" id="PTHR30460">
    <property type="entry name" value="MODERATE CONDUCTANCE MECHANOSENSITIVE CHANNEL YBIO"/>
    <property type="match status" value="1"/>
</dbReference>
<evidence type="ECO:0000313" key="15">
    <source>
        <dbReference type="Proteomes" id="UP000787635"/>
    </source>
</evidence>
<feature type="domain" description="Mechanosensitive ion channel MscS C-terminal" evidence="11">
    <location>
        <begin position="660"/>
        <end position="747"/>
    </location>
</feature>
<feature type="domain" description="Moderate conductance mechanosensitive channel YbiO-like transmembrane helix 1" evidence="13">
    <location>
        <begin position="408"/>
        <end position="484"/>
    </location>
</feature>
<evidence type="ECO:0000256" key="7">
    <source>
        <dbReference type="SAM" id="MobiDB-lite"/>
    </source>
</evidence>
<evidence type="ECO:0000256" key="9">
    <source>
        <dbReference type="SAM" id="SignalP"/>
    </source>
</evidence>
<dbReference type="InterPro" id="IPR049278">
    <property type="entry name" value="MS_channel_C"/>
</dbReference>
<evidence type="ECO:0000259" key="10">
    <source>
        <dbReference type="Pfam" id="PF00924"/>
    </source>
</evidence>
<dbReference type="InterPro" id="IPR023408">
    <property type="entry name" value="MscS_beta-dom_sf"/>
</dbReference>
<feature type="transmembrane region" description="Helical" evidence="8">
    <location>
        <begin position="374"/>
        <end position="395"/>
    </location>
</feature>
<evidence type="ECO:0000313" key="14">
    <source>
        <dbReference type="EMBL" id="NKC33130.1"/>
    </source>
</evidence>
<dbReference type="SUPFAM" id="SSF82861">
    <property type="entry name" value="Mechanosensitive channel protein MscS (YggB), transmembrane region"/>
    <property type="match status" value="1"/>
</dbReference>